<feature type="compositionally biased region" description="Basic and acidic residues" evidence="1">
    <location>
        <begin position="68"/>
        <end position="86"/>
    </location>
</feature>
<organism evidence="2 3">
    <name type="scientific">Cercophora scortea</name>
    <dbReference type="NCBI Taxonomy" id="314031"/>
    <lineage>
        <taxon>Eukaryota</taxon>
        <taxon>Fungi</taxon>
        <taxon>Dikarya</taxon>
        <taxon>Ascomycota</taxon>
        <taxon>Pezizomycotina</taxon>
        <taxon>Sordariomycetes</taxon>
        <taxon>Sordariomycetidae</taxon>
        <taxon>Sordariales</taxon>
        <taxon>Lasiosphaeriaceae</taxon>
        <taxon>Cercophora</taxon>
    </lineage>
</organism>
<feature type="compositionally biased region" description="Basic residues" evidence="1">
    <location>
        <begin position="499"/>
        <end position="510"/>
    </location>
</feature>
<evidence type="ECO:0000313" key="2">
    <source>
        <dbReference type="EMBL" id="KAK3323514.1"/>
    </source>
</evidence>
<feature type="compositionally biased region" description="Basic and acidic residues" evidence="1">
    <location>
        <begin position="139"/>
        <end position="149"/>
    </location>
</feature>
<feature type="region of interest" description="Disordered" evidence="1">
    <location>
        <begin position="477"/>
        <end position="537"/>
    </location>
</feature>
<feature type="compositionally biased region" description="Low complexity" evidence="1">
    <location>
        <begin position="513"/>
        <end position="537"/>
    </location>
</feature>
<name>A0AAE0IE89_9PEZI</name>
<sequence>MIDVNLAWEPTGELHYRNFPPEFWDGLSKVPLTRRAPREFDRRNRTQTTPGPAAPAVYTTDRARFARHGGPDLRHLRGCPEPKGVDRTMASSRSASSRRTKSTRSMQATTTTSGRSSAYDKAFEQHLNDNNIYLHGRGSKPDNNVDLHQTRQSLSPSKFSDGAFERFQDEHDHLGSEGDVMRKIIPVISGSTNIPNSGHVLFTNLESITDGATVDVKPDFYDGVRFSDIDATVREDLSSLIIPSDKNAARRPAAPNFFPEAKAPWEGADIAKRQAGLDGAIGARAMHALQNYGDEGPGFDGNAYSYTSTYYAGTGTLQLYAHHVTAPTAPGERPEYHMTQLDGWQMTGNIDTFRRGATAFRNARELAQRHRDSFIQAANTRARQPTYRLKTPPEAEIIVAETQQYEESSSDEFVDCEDYVEPQTVGTGNYAASQAIDEEPAPLQHLYVDNEQPSQEATSAGAEPAISFTTSFTSSFSAHSQMSSKRNRASHSPPSNTQPHKKQHSAKRLTRQSTSRRAAGSSTRGSTSTGSAAAVID</sequence>
<dbReference type="EMBL" id="JAUEPO010000004">
    <property type="protein sequence ID" value="KAK3323514.1"/>
    <property type="molecule type" value="Genomic_DNA"/>
</dbReference>
<gene>
    <name evidence="2" type="ORF">B0T19DRAFT_206955</name>
</gene>
<accession>A0AAE0IE89</accession>
<protein>
    <submittedName>
        <fullName evidence="2">Uncharacterized protein</fullName>
    </submittedName>
</protein>
<comment type="caution">
    <text evidence="2">The sequence shown here is derived from an EMBL/GenBank/DDBJ whole genome shotgun (WGS) entry which is preliminary data.</text>
</comment>
<feature type="region of interest" description="Disordered" evidence="1">
    <location>
        <begin position="134"/>
        <end position="159"/>
    </location>
</feature>
<dbReference type="Proteomes" id="UP001286456">
    <property type="component" value="Unassembled WGS sequence"/>
</dbReference>
<proteinExistence type="predicted"/>
<reference evidence="2" key="2">
    <citation type="submission" date="2023-06" db="EMBL/GenBank/DDBJ databases">
        <authorList>
            <consortium name="Lawrence Berkeley National Laboratory"/>
            <person name="Haridas S."/>
            <person name="Hensen N."/>
            <person name="Bonometti L."/>
            <person name="Westerberg I."/>
            <person name="Brannstrom I.O."/>
            <person name="Guillou S."/>
            <person name="Cros-Aarteil S."/>
            <person name="Calhoun S."/>
            <person name="Kuo A."/>
            <person name="Mondo S."/>
            <person name="Pangilinan J."/>
            <person name="Riley R."/>
            <person name="Labutti K."/>
            <person name="Andreopoulos B."/>
            <person name="Lipzen A."/>
            <person name="Chen C."/>
            <person name="Yanf M."/>
            <person name="Daum C."/>
            <person name="Ng V."/>
            <person name="Clum A."/>
            <person name="Steindorff A."/>
            <person name="Ohm R."/>
            <person name="Martin F."/>
            <person name="Silar P."/>
            <person name="Natvig D."/>
            <person name="Lalanne C."/>
            <person name="Gautier V."/>
            <person name="Ament-Velasquez S.L."/>
            <person name="Kruys A."/>
            <person name="Hutchinson M.I."/>
            <person name="Powell A.J."/>
            <person name="Barry K."/>
            <person name="Miller A.N."/>
            <person name="Grigoriev I.V."/>
            <person name="Debuchy R."/>
            <person name="Gladieux P."/>
            <person name="Thoren M.H."/>
            <person name="Johannesson H."/>
        </authorList>
    </citation>
    <scope>NUCLEOTIDE SEQUENCE</scope>
    <source>
        <strain evidence="2">SMH4131-1</strain>
    </source>
</reference>
<reference evidence="2" key="1">
    <citation type="journal article" date="2023" name="Mol. Phylogenet. Evol.">
        <title>Genome-scale phylogeny and comparative genomics of the fungal order Sordariales.</title>
        <authorList>
            <person name="Hensen N."/>
            <person name="Bonometti L."/>
            <person name="Westerberg I."/>
            <person name="Brannstrom I.O."/>
            <person name="Guillou S."/>
            <person name="Cros-Aarteil S."/>
            <person name="Calhoun S."/>
            <person name="Haridas S."/>
            <person name="Kuo A."/>
            <person name="Mondo S."/>
            <person name="Pangilinan J."/>
            <person name="Riley R."/>
            <person name="LaButti K."/>
            <person name="Andreopoulos B."/>
            <person name="Lipzen A."/>
            <person name="Chen C."/>
            <person name="Yan M."/>
            <person name="Daum C."/>
            <person name="Ng V."/>
            <person name="Clum A."/>
            <person name="Steindorff A."/>
            <person name="Ohm R.A."/>
            <person name="Martin F."/>
            <person name="Silar P."/>
            <person name="Natvig D.O."/>
            <person name="Lalanne C."/>
            <person name="Gautier V."/>
            <person name="Ament-Velasquez S.L."/>
            <person name="Kruys A."/>
            <person name="Hutchinson M.I."/>
            <person name="Powell A.J."/>
            <person name="Barry K."/>
            <person name="Miller A.N."/>
            <person name="Grigoriev I.V."/>
            <person name="Debuchy R."/>
            <person name="Gladieux P."/>
            <person name="Hiltunen Thoren M."/>
            <person name="Johannesson H."/>
        </authorList>
    </citation>
    <scope>NUCLEOTIDE SEQUENCE</scope>
    <source>
        <strain evidence="2">SMH4131-1</strain>
    </source>
</reference>
<feature type="compositionally biased region" description="Polar residues" evidence="1">
    <location>
        <begin position="107"/>
        <end position="116"/>
    </location>
</feature>
<feature type="region of interest" description="Disordered" evidence="1">
    <location>
        <begin position="68"/>
        <end position="117"/>
    </location>
</feature>
<dbReference type="AlphaFoldDB" id="A0AAE0IE89"/>
<evidence type="ECO:0000313" key="3">
    <source>
        <dbReference type="Proteomes" id="UP001286456"/>
    </source>
</evidence>
<evidence type="ECO:0000256" key="1">
    <source>
        <dbReference type="SAM" id="MobiDB-lite"/>
    </source>
</evidence>
<keyword evidence="3" id="KW-1185">Reference proteome</keyword>